<dbReference type="AlphaFoldDB" id="A0A4Z2HL25"/>
<accession>A0A4Z2HL25</accession>
<evidence type="ECO:0000313" key="2">
    <source>
        <dbReference type="EMBL" id="TNN66506.1"/>
    </source>
</evidence>
<evidence type="ECO:0000256" key="1">
    <source>
        <dbReference type="SAM" id="MobiDB-lite"/>
    </source>
</evidence>
<dbReference type="Proteomes" id="UP000314294">
    <property type="component" value="Unassembled WGS sequence"/>
</dbReference>
<reference evidence="2 3" key="1">
    <citation type="submission" date="2019-03" db="EMBL/GenBank/DDBJ databases">
        <title>First draft genome of Liparis tanakae, snailfish: a comprehensive survey of snailfish specific genes.</title>
        <authorList>
            <person name="Kim W."/>
            <person name="Song I."/>
            <person name="Jeong J.-H."/>
            <person name="Kim D."/>
            <person name="Kim S."/>
            <person name="Ryu S."/>
            <person name="Song J.Y."/>
            <person name="Lee S.K."/>
        </authorList>
    </citation>
    <scope>NUCLEOTIDE SEQUENCE [LARGE SCALE GENOMIC DNA]</scope>
    <source>
        <tissue evidence="2">Muscle</tissue>
    </source>
</reference>
<dbReference type="EMBL" id="SRLO01000218">
    <property type="protein sequence ID" value="TNN66506.1"/>
    <property type="molecule type" value="Genomic_DNA"/>
</dbReference>
<protein>
    <submittedName>
        <fullName evidence="2">Uncharacterized protein</fullName>
    </submittedName>
</protein>
<evidence type="ECO:0000313" key="3">
    <source>
        <dbReference type="Proteomes" id="UP000314294"/>
    </source>
</evidence>
<sequence length="222" mass="23746">MAPWDPRVSGSALIPVTPPTWRVAVSGGGTISPSIPLLTAPSSPLAPELILWDRAGGVKGDVMKRVKEKEKRRKPWGSLQLGLDSFTPVVESLSCVYGNNGIQKQLADAAPSAAAILIPSEATSRSAFGLPAEQTLKQHRAAYREKEPSSFTEETLADKGQGGESQLSVKPYEHASSKKWTPQVVCWGRVASRDGSDICVVIVVVSTVRHRAKNVLIKGVSL</sequence>
<name>A0A4Z2HL25_9TELE</name>
<gene>
    <name evidence="2" type="ORF">EYF80_023299</name>
</gene>
<keyword evidence="3" id="KW-1185">Reference proteome</keyword>
<organism evidence="2 3">
    <name type="scientific">Liparis tanakae</name>
    <name type="common">Tanaka's snailfish</name>
    <dbReference type="NCBI Taxonomy" id="230148"/>
    <lineage>
        <taxon>Eukaryota</taxon>
        <taxon>Metazoa</taxon>
        <taxon>Chordata</taxon>
        <taxon>Craniata</taxon>
        <taxon>Vertebrata</taxon>
        <taxon>Euteleostomi</taxon>
        <taxon>Actinopterygii</taxon>
        <taxon>Neopterygii</taxon>
        <taxon>Teleostei</taxon>
        <taxon>Neoteleostei</taxon>
        <taxon>Acanthomorphata</taxon>
        <taxon>Eupercaria</taxon>
        <taxon>Perciformes</taxon>
        <taxon>Cottioidei</taxon>
        <taxon>Cottales</taxon>
        <taxon>Liparidae</taxon>
        <taxon>Liparis</taxon>
    </lineage>
</organism>
<feature type="region of interest" description="Disordered" evidence="1">
    <location>
        <begin position="144"/>
        <end position="172"/>
    </location>
</feature>
<comment type="caution">
    <text evidence="2">The sequence shown here is derived from an EMBL/GenBank/DDBJ whole genome shotgun (WGS) entry which is preliminary data.</text>
</comment>
<proteinExistence type="predicted"/>